<reference evidence="3" key="2">
    <citation type="submission" date="2025-09" db="UniProtKB">
        <authorList>
            <consortium name="Ensembl"/>
        </authorList>
    </citation>
    <scope>IDENTIFICATION</scope>
</reference>
<organism evidence="3 4">
    <name type="scientific">Paramormyrops kingsleyae</name>
    <dbReference type="NCBI Taxonomy" id="1676925"/>
    <lineage>
        <taxon>Eukaryota</taxon>
        <taxon>Metazoa</taxon>
        <taxon>Chordata</taxon>
        <taxon>Craniata</taxon>
        <taxon>Vertebrata</taxon>
        <taxon>Euteleostomi</taxon>
        <taxon>Actinopterygii</taxon>
        <taxon>Neopterygii</taxon>
        <taxon>Teleostei</taxon>
        <taxon>Osteoglossocephala</taxon>
        <taxon>Osteoglossomorpha</taxon>
        <taxon>Osteoglossiformes</taxon>
        <taxon>Mormyridae</taxon>
        <taxon>Paramormyrops</taxon>
    </lineage>
</organism>
<feature type="compositionally biased region" description="Basic residues" evidence="1">
    <location>
        <begin position="176"/>
        <end position="187"/>
    </location>
</feature>
<sequence length="257" mass="29112">MLSVGLLMLSTIYKSIEYIVGYDFHLSLLSALLVSPGFLFIYQTQTMVLRVPNRDHGYQTQTMVLRVPNPDHGVESTKPRPWCLEYQTQTMVLRVPNPDHNYQTQTMVLRVPNPDHGYRTQTMVLRVPNPDHGAESTKPRPWLPNPDHGAESTKPRPWEATGTRQRTTEDGAPTHCRAHSHTSHSHTSHSYMCTYGLPRGNHDDAGRTWSHGGDSNPGPRGVKRQCQMKSLLIQNKPLIKNLNGFQYTNSVLTQQPI</sequence>
<feature type="transmembrane region" description="Helical" evidence="2">
    <location>
        <begin position="24"/>
        <end position="42"/>
    </location>
</feature>
<proteinExistence type="predicted"/>
<dbReference type="AlphaFoldDB" id="A0A3B3RVF4"/>
<evidence type="ECO:0000313" key="3">
    <source>
        <dbReference type="Ensembl" id="ENSPKIP00000022499.1"/>
    </source>
</evidence>
<feature type="region of interest" description="Disordered" evidence="1">
    <location>
        <begin position="204"/>
        <end position="223"/>
    </location>
</feature>
<keyword evidence="2" id="KW-0472">Membrane</keyword>
<evidence type="ECO:0000256" key="1">
    <source>
        <dbReference type="SAM" id="MobiDB-lite"/>
    </source>
</evidence>
<evidence type="ECO:0000313" key="4">
    <source>
        <dbReference type="Proteomes" id="UP000261540"/>
    </source>
</evidence>
<protein>
    <submittedName>
        <fullName evidence="3">Uncharacterized protein</fullName>
    </submittedName>
</protein>
<dbReference type="Proteomes" id="UP000261540">
    <property type="component" value="Unplaced"/>
</dbReference>
<name>A0A3B3RVF4_9TELE</name>
<keyword evidence="4" id="KW-1185">Reference proteome</keyword>
<evidence type="ECO:0000256" key="2">
    <source>
        <dbReference type="SAM" id="Phobius"/>
    </source>
</evidence>
<keyword evidence="2" id="KW-0812">Transmembrane</keyword>
<feature type="region of interest" description="Disordered" evidence="1">
    <location>
        <begin position="128"/>
        <end position="189"/>
    </location>
</feature>
<reference evidence="3" key="1">
    <citation type="submission" date="2025-08" db="UniProtKB">
        <authorList>
            <consortium name="Ensembl"/>
        </authorList>
    </citation>
    <scope>IDENTIFICATION</scope>
</reference>
<keyword evidence="2" id="KW-1133">Transmembrane helix</keyword>
<dbReference type="Ensembl" id="ENSPKIT00000003165.1">
    <property type="protein sequence ID" value="ENSPKIP00000022499.1"/>
    <property type="gene ID" value="ENSPKIG00000006475.1"/>
</dbReference>
<feature type="compositionally biased region" description="Basic and acidic residues" evidence="1">
    <location>
        <begin position="148"/>
        <end position="157"/>
    </location>
</feature>
<accession>A0A3B3RVF4</accession>